<organism evidence="1 2">
    <name type="scientific">Streptomyces wuyuanensis</name>
    <dbReference type="NCBI Taxonomy" id="1196353"/>
    <lineage>
        <taxon>Bacteria</taxon>
        <taxon>Bacillati</taxon>
        <taxon>Actinomycetota</taxon>
        <taxon>Actinomycetes</taxon>
        <taxon>Kitasatosporales</taxon>
        <taxon>Streptomycetaceae</taxon>
        <taxon>Streptomyces</taxon>
    </lineage>
</organism>
<keyword evidence="2" id="KW-1185">Reference proteome</keyword>
<dbReference type="RefSeq" id="WP_093659961.1">
    <property type="nucleotide sequence ID" value="NZ_FNHI01000023.1"/>
</dbReference>
<name>A0A1H0A3T5_9ACTN</name>
<dbReference type="AlphaFoldDB" id="A0A1H0A3T5"/>
<dbReference type="EMBL" id="FNHI01000023">
    <property type="protein sequence ID" value="SDN28228.1"/>
    <property type="molecule type" value="Genomic_DNA"/>
</dbReference>
<sequence length="198" mass="21873">MSALAELRALLGAPVRPSHGTAGWGEVERYVGSALPRDFTAFLDAYGSGVVCGELVVFHPEGSSPLLPRMEATHRMFAARRRTASAEGDAEHFPHPFHPEPGGLVSWGYDHSGDEHFFLPCGPDPDRWKVVTMVHEVGCRTFAGPFAEFVLSFAKRLRDVDRHHGLDPEAREFLEPEDLEELVAAGEIGPRKPDFEPF</sequence>
<accession>A0A1H0A3T5</accession>
<dbReference type="SUPFAM" id="SSF160631">
    <property type="entry name" value="SMI1/KNR4-like"/>
    <property type="match status" value="1"/>
</dbReference>
<proteinExistence type="predicted"/>
<evidence type="ECO:0000313" key="1">
    <source>
        <dbReference type="EMBL" id="SDN28228.1"/>
    </source>
</evidence>
<dbReference type="GeneID" id="40832972"/>
<dbReference type="Proteomes" id="UP000199063">
    <property type="component" value="Unassembled WGS sequence"/>
</dbReference>
<protein>
    <recommendedName>
        <fullName evidence="3">SMI1 / KNR4 family (SUKH-1)</fullName>
    </recommendedName>
</protein>
<evidence type="ECO:0000313" key="2">
    <source>
        <dbReference type="Proteomes" id="UP000199063"/>
    </source>
</evidence>
<dbReference type="InterPro" id="IPR037883">
    <property type="entry name" value="Knr4/Smi1-like_sf"/>
</dbReference>
<evidence type="ECO:0008006" key="3">
    <source>
        <dbReference type="Google" id="ProtNLM"/>
    </source>
</evidence>
<reference evidence="2" key="1">
    <citation type="submission" date="2016-10" db="EMBL/GenBank/DDBJ databases">
        <authorList>
            <person name="Varghese N."/>
            <person name="Submissions S."/>
        </authorList>
    </citation>
    <scope>NUCLEOTIDE SEQUENCE [LARGE SCALE GENOMIC DNA]</scope>
    <source>
        <strain evidence="2">CGMCC 4.7042</strain>
    </source>
</reference>
<dbReference type="STRING" id="1196353.SAMN05444921_12372"/>
<dbReference type="OrthoDB" id="5572373at2"/>
<gene>
    <name evidence="1" type="ORF">SAMN05444921_12372</name>
</gene>